<evidence type="ECO:0000256" key="3">
    <source>
        <dbReference type="ARBA" id="ARBA00022842"/>
    </source>
</evidence>
<evidence type="ECO:0000313" key="5">
    <source>
        <dbReference type="EMBL" id="GLX70208.1"/>
    </source>
</evidence>
<feature type="domain" description="DUF402" evidence="4">
    <location>
        <begin position="38"/>
        <end position="159"/>
    </location>
</feature>
<evidence type="ECO:0000256" key="2">
    <source>
        <dbReference type="ARBA" id="ARBA00022801"/>
    </source>
</evidence>
<dbReference type="InterPro" id="IPR035930">
    <property type="entry name" value="FomD-like_sf"/>
</dbReference>
<accession>A0ABQ6GIY8</accession>
<keyword evidence="2" id="KW-0378">Hydrolase</keyword>
<dbReference type="SUPFAM" id="SSF159234">
    <property type="entry name" value="FomD-like"/>
    <property type="match status" value="1"/>
</dbReference>
<keyword evidence="6" id="KW-1185">Reference proteome</keyword>
<dbReference type="InterPro" id="IPR050212">
    <property type="entry name" value="Ntdp-like"/>
</dbReference>
<dbReference type="Gene3D" id="2.40.380.10">
    <property type="entry name" value="FomD-like"/>
    <property type="match status" value="1"/>
</dbReference>
<name>A0ABQ6GIY8_9BACL</name>
<evidence type="ECO:0000313" key="6">
    <source>
        <dbReference type="Proteomes" id="UP001157114"/>
    </source>
</evidence>
<gene>
    <name evidence="5" type="ORF">MU1_45540</name>
</gene>
<comment type="caution">
    <text evidence="5">The sequence shown here is derived from an EMBL/GenBank/DDBJ whole genome shotgun (WGS) entry which is preliminary data.</text>
</comment>
<dbReference type="Pfam" id="PF04167">
    <property type="entry name" value="DUF402"/>
    <property type="match status" value="1"/>
</dbReference>
<dbReference type="Proteomes" id="UP001157114">
    <property type="component" value="Unassembled WGS sequence"/>
</dbReference>
<dbReference type="InterPro" id="IPR007295">
    <property type="entry name" value="DUF402"/>
</dbReference>
<reference evidence="5 6" key="1">
    <citation type="submission" date="2023-03" db="EMBL/GenBank/DDBJ databases">
        <title>Draft genome sequence of the bacteria which degrade cell wall of Tricholomamatutake.</title>
        <authorList>
            <person name="Konishi Y."/>
            <person name="Fukuta Y."/>
            <person name="Shirasaka N."/>
        </authorList>
    </citation>
    <scope>NUCLEOTIDE SEQUENCE [LARGE SCALE GENOMIC DNA]</scope>
    <source>
        <strain evidence="6">mu1</strain>
    </source>
</reference>
<dbReference type="RefSeq" id="WP_284240975.1">
    <property type="nucleotide sequence ID" value="NZ_BSSQ01000018.1"/>
</dbReference>
<evidence type="ECO:0000256" key="1">
    <source>
        <dbReference type="ARBA" id="ARBA00022723"/>
    </source>
</evidence>
<organism evidence="5 6">
    <name type="scientific">Paenibacillus glycanilyticus</name>
    <dbReference type="NCBI Taxonomy" id="126569"/>
    <lineage>
        <taxon>Bacteria</taxon>
        <taxon>Bacillati</taxon>
        <taxon>Bacillota</taxon>
        <taxon>Bacilli</taxon>
        <taxon>Bacillales</taxon>
        <taxon>Paenibacillaceae</taxon>
        <taxon>Paenibacillus</taxon>
    </lineage>
</organism>
<proteinExistence type="predicted"/>
<sequence>MDIYRHCVIKSFKHDGHIHRTWQRNYLVPMDRLAPVHRDNNIIVLINRQTPIVESDGKQWISRVPAVSFFIPGEWFNVVALLEDSGIRYYCNIASPPYMQGDVLTYIDYDLDVIRTTEGNRYVVDQDEYQMHKLAYHYPQMVEDKVQQGLAALLKRMDEGAVPFHDEIVQGYYADWHSACGESEG</sequence>
<dbReference type="InterPro" id="IPR016882">
    <property type="entry name" value="SA1684"/>
</dbReference>
<evidence type="ECO:0000259" key="4">
    <source>
        <dbReference type="Pfam" id="PF04167"/>
    </source>
</evidence>
<keyword evidence="1" id="KW-0479">Metal-binding</keyword>
<dbReference type="PIRSF" id="PIRSF028345">
    <property type="entry name" value="UCP028345"/>
    <property type="match status" value="1"/>
</dbReference>
<dbReference type="PANTHER" id="PTHR39159">
    <property type="match status" value="1"/>
</dbReference>
<dbReference type="PANTHER" id="PTHR39159:SF1">
    <property type="entry name" value="UPF0374 PROTEIN YGAC"/>
    <property type="match status" value="1"/>
</dbReference>
<dbReference type="EMBL" id="BSSQ01000018">
    <property type="protein sequence ID" value="GLX70208.1"/>
    <property type="molecule type" value="Genomic_DNA"/>
</dbReference>
<keyword evidence="3" id="KW-0460">Magnesium</keyword>
<protein>
    <submittedName>
        <fullName evidence="5">UPF0374 protein</fullName>
    </submittedName>
</protein>